<evidence type="ECO:0000313" key="2">
    <source>
        <dbReference type="Proteomes" id="UP000430079"/>
    </source>
</evidence>
<comment type="caution">
    <text evidence="1">The sequence shown here is derived from an EMBL/GenBank/DDBJ whole genome shotgun (WGS) entry which is preliminary data.</text>
</comment>
<dbReference type="Proteomes" id="UP000430079">
    <property type="component" value="Unassembled WGS sequence"/>
</dbReference>
<name>A0A640SZ83_9ACTN</name>
<dbReference type="AlphaFoldDB" id="A0A640SZ83"/>
<reference evidence="1 2" key="1">
    <citation type="submission" date="2019-12" db="EMBL/GenBank/DDBJ databases">
        <title>Whole genome shotgun sequence of Streptomyces hygroscopicus subsp. glebosus NBRC 13786.</title>
        <authorList>
            <person name="Ichikawa N."/>
            <person name="Kimura A."/>
            <person name="Kitahashi Y."/>
            <person name="Komaki H."/>
            <person name="Tamura T."/>
        </authorList>
    </citation>
    <scope>NUCLEOTIDE SEQUENCE [LARGE SCALE GENOMIC DNA]</scope>
    <source>
        <strain evidence="1 2">NBRC 13786</strain>
    </source>
</reference>
<sequence length="55" mass="6120">MAAADEFLRGLVEVRQHVEHHPGGLTALKRCAAHQVVQQVFVRRFSAAVTAFEHP</sequence>
<proteinExistence type="predicted"/>
<accession>A0A640SZ83</accession>
<protein>
    <submittedName>
        <fullName evidence="1">Uncharacterized protein</fullName>
    </submittedName>
</protein>
<organism evidence="1 2">
    <name type="scientific">Streptomyces glebosus</name>
    <dbReference type="NCBI Taxonomy" id="249580"/>
    <lineage>
        <taxon>Bacteria</taxon>
        <taxon>Bacillati</taxon>
        <taxon>Actinomycetota</taxon>
        <taxon>Actinomycetes</taxon>
        <taxon>Kitasatosporales</taxon>
        <taxon>Streptomycetaceae</taxon>
        <taxon>Streptomyces</taxon>
    </lineage>
</organism>
<keyword evidence="2" id="KW-1185">Reference proteome</keyword>
<dbReference type="EMBL" id="BLIO01000001">
    <property type="protein sequence ID" value="GFE16757.1"/>
    <property type="molecule type" value="Genomic_DNA"/>
</dbReference>
<evidence type="ECO:0000313" key="1">
    <source>
        <dbReference type="EMBL" id="GFE16757.1"/>
    </source>
</evidence>
<gene>
    <name evidence="1" type="ORF">Sgleb_48040</name>
</gene>